<gene>
    <name evidence="2" type="ORF">GCM10007853_21220</name>
</gene>
<evidence type="ECO:0000313" key="2">
    <source>
        <dbReference type="EMBL" id="GLQ24248.1"/>
    </source>
</evidence>
<comment type="caution">
    <text evidence="2">The sequence shown here is derived from an EMBL/GenBank/DDBJ whole genome shotgun (WGS) entry which is preliminary data.</text>
</comment>
<evidence type="ECO:0000313" key="3">
    <source>
        <dbReference type="Proteomes" id="UP001161391"/>
    </source>
</evidence>
<dbReference type="Proteomes" id="UP001161391">
    <property type="component" value="Unassembled WGS sequence"/>
</dbReference>
<evidence type="ECO:0000256" key="1">
    <source>
        <dbReference type="SAM" id="SignalP"/>
    </source>
</evidence>
<protein>
    <submittedName>
        <fullName evidence="2">Uncharacterized protein</fullName>
    </submittedName>
</protein>
<organism evidence="2 3">
    <name type="scientific">Algimonas ampicilliniresistens</name>
    <dbReference type="NCBI Taxonomy" id="1298735"/>
    <lineage>
        <taxon>Bacteria</taxon>
        <taxon>Pseudomonadati</taxon>
        <taxon>Pseudomonadota</taxon>
        <taxon>Alphaproteobacteria</taxon>
        <taxon>Maricaulales</taxon>
        <taxon>Robiginitomaculaceae</taxon>
        <taxon>Algimonas</taxon>
    </lineage>
</organism>
<dbReference type="EMBL" id="BSNK01000002">
    <property type="protein sequence ID" value="GLQ24248.1"/>
    <property type="molecule type" value="Genomic_DNA"/>
</dbReference>
<reference evidence="2" key="2">
    <citation type="submission" date="2023-01" db="EMBL/GenBank/DDBJ databases">
        <title>Draft genome sequence of Algimonas ampicilliniresistens strain NBRC 108219.</title>
        <authorList>
            <person name="Sun Q."/>
            <person name="Mori K."/>
        </authorList>
    </citation>
    <scope>NUCLEOTIDE SEQUENCE</scope>
    <source>
        <strain evidence="2">NBRC 108219</strain>
    </source>
</reference>
<keyword evidence="3" id="KW-1185">Reference proteome</keyword>
<name>A0ABQ5VBQ8_9PROT</name>
<feature type="signal peptide" evidence="1">
    <location>
        <begin position="1"/>
        <end position="25"/>
    </location>
</feature>
<dbReference type="RefSeq" id="WP_284390469.1">
    <property type="nucleotide sequence ID" value="NZ_BSNK01000002.1"/>
</dbReference>
<sequence length="162" mass="16633">MSKLSLVALALASVISLAGATNASAGTGICSPIGGVAIPNFFGEGEGNPIIISATLTGSVQNAAGKITGQRETATGLEMDMEHYFGRADGGAFQTKDLGVLTSVSGKPGRFMIEITYDIQEGTGRGTMEGANGSFNSYGLVDLRDPTNMEGLVRYSGEVCTK</sequence>
<feature type="chain" id="PRO_5046809391" evidence="1">
    <location>
        <begin position="26"/>
        <end position="162"/>
    </location>
</feature>
<accession>A0ABQ5VBQ8</accession>
<keyword evidence="1" id="KW-0732">Signal</keyword>
<proteinExistence type="predicted"/>
<reference evidence="2" key="1">
    <citation type="journal article" date="2014" name="Int. J. Syst. Evol. Microbiol.">
        <title>Complete genome of a new Firmicutes species belonging to the dominant human colonic microbiota ('Ruminococcus bicirculans') reveals two chromosomes and a selective capacity to utilize plant glucans.</title>
        <authorList>
            <consortium name="NISC Comparative Sequencing Program"/>
            <person name="Wegmann U."/>
            <person name="Louis P."/>
            <person name="Goesmann A."/>
            <person name="Henrissat B."/>
            <person name="Duncan S.H."/>
            <person name="Flint H.J."/>
        </authorList>
    </citation>
    <scope>NUCLEOTIDE SEQUENCE</scope>
    <source>
        <strain evidence="2">NBRC 108219</strain>
    </source>
</reference>